<feature type="region of interest" description="Disordered" evidence="1">
    <location>
        <begin position="86"/>
        <end position="134"/>
    </location>
</feature>
<accession>A0A3P7IPV9</accession>
<keyword evidence="3" id="KW-1185">Reference proteome</keyword>
<evidence type="ECO:0000256" key="1">
    <source>
        <dbReference type="SAM" id="MobiDB-lite"/>
    </source>
</evidence>
<protein>
    <submittedName>
        <fullName evidence="2">Uncharacterized protein</fullName>
    </submittedName>
</protein>
<feature type="compositionally biased region" description="Basic and acidic residues" evidence="1">
    <location>
        <begin position="97"/>
        <end position="115"/>
    </location>
</feature>
<proteinExistence type="predicted"/>
<evidence type="ECO:0000313" key="3">
    <source>
        <dbReference type="Proteomes" id="UP000270094"/>
    </source>
</evidence>
<reference evidence="2 3" key="1">
    <citation type="submission" date="2018-11" db="EMBL/GenBank/DDBJ databases">
        <authorList>
            <consortium name="Pathogen Informatics"/>
        </authorList>
    </citation>
    <scope>NUCLEOTIDE SEQUENCE [LARGE SCALE GENOMIC DNA]</scope>
</reference>
<evidence type="ECO:0000313" key="2">
    <source>
        <dbReference type="EMBL" id="VDM69039.1"/>
    </source>
</evidence>
<name>A0A3P7IPV9_STRVU</name>
<dbReference type="Proteomes" id="UP000270094">
    <property type="component" value="Unassembled WGS sequence"/>
</dbReference>
<organism evidence="2 3">
    <name type="scientific">Strongylus vulgaris</name>
    <name type="common">Blood worm</name>
    <dbReference type="NCBI Taxonomy" id="40348"/>
    <lineage>
        <taxon>Eukaryota</taxon>
        <taxon>Metazoa</taxon>
        <taxon>Ecdysozoa</taxon>
        <taxon>Nematoda</taxon>
        <taxon>Chromadorea</taxon>
        <taxon>Rhabditida</taxon>
        <taxon>Rhabditina</taxon>
        <taxon>Rhabditomorpha</taxon>
        <taxon>Strongyloidea</taxon>
        <taxon>Strongylidae</taxon>
        <taxon>Strongylus</taxon>
    </lineage>
</organism>
<gene>
    <name evidence="2" type="ORF">SVUK_LOCUS4037</name>
</gene>
<sequence length="159" mass="17768">MAEKKAFDLGEIYATDELATLSLAMYCECKRTPRTNNGFTGFETPPVEGPRLPPAESDEPAQYLVAMSEKKRGALRTHIFKIKPVQWPTRHRASSGGREEAEKAVDRRGDDEKKKTTARHRPHPSVPAQDTHIHSKISLFRLALADGEKTPPNETGLFC</sequence>
<dbReference type="AlphaFoldDB" id="A0A3P7IPV9"/>
<dbReference type="EMBL" id="UYYB01010885">
    <property type="protein sequence ID" value="VDM69039.1"/>
    <property type="molecule type" value="Genomic_DNA"/>
</dbReference>